<evidence type="ECO:0000313" key="3">
    <source>
        <dbReference type="Proteomes" id="UP000245137"/>
    </source>
</evidence>
<dbReference type="EMBL" id="PUIV01000001">
    <property type="protein sequence ID" value="PWB95734.1"/>
    <property type="molecule type" value="Genomic_DNA"/>
</dbReference>
<organism evidence="2 3">
    <name type="scientific">Methylosinus sporium</name>
    <dbReference type="NCBI Taxonomy" id="428"/>
    <lineage>
        <taxon>Bacteria</taxon>
        <taxon>Pseudomonadati</taxon>
        <taxon>Pseudomonadota</taxon>
        <taxon>Alphaproteobacteria</taxon>
        <taxon>Hyphomicrobiales</taxon>
        <taxon>Methylocystaceae</taxon>
        <taxon>Methylosinus</taxon>
    </lineage>
</organism>
<evidence type="ECO:0000313" key="2">
    <source>
        <dbReference type="EMBL" id="PWB95734.1"/>
    </source>
</evidence>
<gene>
    <name evidence="2" type="ORF">C5689_01075</name>
</gene>
<protein>
    <submittedName>
        <fullName evidence="2">Uncharacterized protein</fullName>
    </submittedName>
</protein>
<feature type="region of interest" description="Disordered" evidence="1">
    <location>
        <begin position="54"/>
        <end position="88"/>
    </location>
</feature>
<dbReference type="Proteomes" id="UP000245137">
    <property type="component" value="Unassembled WGS sequence"/>
</dbReference>
<dbReference type="AlphaFoldDB" id="A0A2U1SVT5"/>
<accession>A0A2U1SVT5</accession>
<evidence type="ECO:0000256" key="1">
    <source>
        <dbReference type="SAM" id="MobiDB-lite"/>
    </source>
</evidence>
<reference evidence="2 3" key="1">
    <citation type="journal article" date="2018" name="Appl. Microbiol. Biotechnol.">
        <title>Co-cultivation of the strictly anaerobic methanogen Methanosarcina barkeri with aerobic methanotrophs in an oxygen-limited membrane bioreactor.</title>
        <authorList>
            <person name="In 't Zandt M.H."/>
            <person name="van den Bosch T.J.M."/>
            <person name="Rijkers R."/>
            <person name="van Kessel M.A.H.J."/>
            <person name="Jetten M.S.M."/>
            <person name="Welte C.U."/>
        </authorList>
    </citation>
    <scope>NUCLEOTIDE SEQUENCE [LARGE SCALE GENOMIC DNA]</scope>
    <source>
        <strain evidence="2 3">DSM 17706</strain>
    </source>
</reference>
<keyword evidence="3" id="KW-1185">Reference proteome</keyword>
<name>A0A2U1SVT5_METSR</name>
<sequence>MVNEGFTAHIDLRALPGARVKTIAVGLAHENIVIEDNTVSLALSSISSYSLPTVPTVPSVERRPSTPDVAAVDAQRAQNSSRADAEAGSDPYAQIDALLASLRDLTLGGAKLDSASTTSQANAAYAAYSN</sequence>
<proteinExistence type="predicted"/>
<comment type="caution">
    <text evidence="2">The sequence shown here is derived from an EMBL/GenBank/DDBJ whole genome shotgun (WGS) entry which is preliminary data.</text>
</comment>